<proteinExistence type="predicted"/>
<reference evidence="2 3" key="1">
    <citation type="submission" date="2018-02" db="EMBL/GenBank/DDBJ databases">
        <title>Comparative genomes isolates from brazilian mangrove.</title>
        <authorList>
            <person name="Araujo J.E."/>
            <person name="Taketani R.G."/>
            <person name="Silva M.C.P."/>
            <person name="Loureco M.V."/>
            <person name="Andreote F.D."/>
        </authorList>
    </citation>
    <scope>NUCLEOTIDE SEQUENCE [LARGE SCALE GENOMIC DNA]</scope>
    <source>
        <strain evidence="2 3">NAP PRIS-MGV</strain>
    </source>
</reference>
<dbReference type="AlphaFoldDB" id="A0A2S8GE24"/>
<dbReference type="Proteomes" id="UP000239388">
    <property type="component" value="Unassembled WGS sequence"/>
</dbReference>
<feature type="transmembrane region" description="Helical" evidence="1">
    <location>
        <begin position="59"/>
        <end position="80"/>
    </location>
</feature>
<evidence type="ECO:0008006" key="4">
    <source>
        <dbReference type="Google" id="ProtNLM"/>
    </source>
</evidence>
<keyword evidence="1" id="KW-0812">Transmembrane</keyword>
<organism evidence="2 3">
    <name type="scientific">Blastopirellula marina</name>
    <dbReference type="NCBI Taxonomy" id="124"/>
    <lineage>
        <taxon>Bacteria</taxon>
        <taxon>Pseudomonadati</taxon>
        <taxon>Planctomycetota</taxon>
        <taxon>Planctomycetia</taxon>
        <taxon>Pirellulales</taxon>
        <taxon>Pirellulaceae</taxon>
        <taxon>Blastopirellula</taxon>
    </lineage>
</organism>
<evidence type="ECO:0000313" key="3">
    <source>
        <dbReference type="Proteomes" id="UP000239388"/>
    </source>
</evidence>
<keyword evidence="1" id="KW-1133">Transmembrane helix</keyword>
<comment type="caution">
    <text evidence="2">The sequence shown here is derived from an EMBL/GenBank/DDBJ whole genome shotgun (WGS) entry which is preliminary data.</text>
</comment>
<sequence>MSVSPGDPFALEADEPLDLPRKAEFDPAVFHLSDLIGLVAWFAILFALVRPLLPIMPGLFQLVMTVGITIQMAVFLISVASQSRARRDAMNLGKNWLGISSEGRAWWFWPRIVVGFVAISIIMIVQSFAALLLISCTPFGLVFYLLTFWLPWKSGKNFAKLRFGHMNKAIEFLENGIIVGSTQFVPWEQVRLKWWPSAADQLTVITYTPKGSPIARIYEVGISPQLRGLLEQQGVLMDENRRGEPRVKPEPWESE</sequence>
<name>A0A2S8GE24_9BACT</name>
<protein>
    <recommendedName>
        <fullName evidence="4">DUF5673 domain-containing protein</fullName>
    </recommendedName>
</protein>
<dbReference type="OrthoDB" id="289721at2"/>
<feature type="transmembrane region" description="Helical" evidence="1">
    <location>
        <begin position="106"/>
        <end position="125"/>
    </location>
</feature>
<accession>A0A2S8GE24</accession>
<gene>
    <name evidence="2" type="ORF">C5Y98_00615</name>
</gene>
<feature type="transmembrane region" description="Helical" evidence="1">
    <location>
        <begin position="131"/>
        <end position="152"/>
    </location>
</feature>
<keyword evidence="1" id="KW-0472">Membrane</keyword>
<evidence type="ECO:0000313" key="2">
    <source>
        <dbReference type="EMBL" id="PQO42689.1"/>
    </source>
</evidence>
<dbReference type="EMBL" id="PUIB01000002">
    <property type="protein sequence ID" value="PQO42689.1"/>
    <property type="molecule type" value="Genomic_DNA"/>
</dbReference>
<evidence type="ECO:0000256" key="1">
    <source>
        <dbReference type="SAM" id="Phobius"/>
    </source>
</evidence>
<feature type="transmembrane region" description="Helical" evidence="1">
    <location>
        <begin position="29"/>
        <end position="53"/>
    </location>
</feature>
<dbReference type="RefSeq" id="WP_105350571.1">
    <property type="nucleotide sequence ID" value="NZ_PUIB01000002.1"/>
</dbReference>